<proteinExistence type="predicted"/>
<dbReference type="RefSeq" id="WP_062614270.1">
    <property type="nucleotide sequence ID" value="NZ_LNIZ01000013.1"/>
</dbReference>
<reference evidence="1 2" key="1">
    <citation type="submission" date="2015-11" db="EMBL/GenBank/DDBJ databases">
        <title>Draft Genome Sequence of the Type Strain Trueperella bernardiae LCDC 89-0504T, Isolated from Blood Culture.</title>
        <authorList>
            <person name="Bernier A.-M."/>
            <person name="Bernard K."/>
        </authorList>
    </citation>
    <scope>NUCLEOTIDE SEQUENCE [LARGE SCALE GENOMIC DNA]</scope>
    <source>
        <strain evidence="1 2">LCDC 89-0504</strain>
    </source>
</reference>
<sequence length="230" mass="24505">MYGFTLNSAVTSASLGLRLTAPVAIPAAVRAVDDIEVEGRAGTLTRFTGWKDTELELELAMPIRDGLHQYRQAAHELTGASTIAFTGESGVYRKVKHCEVSELRRELSGWGFFTARLTCQPFAYLTSGLAPVTMLESGTITNPGLLDADPIITVTGTGALSLTINARVYHVSSPAGSVTLDSARLVAHVSGRVQTDALTEAFPVLNPGLNRITLGTGISQVVIVPNWRNP</sequence>
<protein>
    <recommendedName>
        <fullName evidence="3">Phage tail protein</fullName>
    </recommendedName>
</protein>
<dbReference type="STRING" id="59561.AQZ59_01779"/>
<dbReference type="EMBL" id="LNIZ01000013">
    <property type="protein sequence ID" value="KTF03368.1"/>
    <property type="molecule type" value="Genomic_DNA"/>
</dbReference>
<dbReference type="OrthoDB" id="3266310at2"/>
<evidence type="ECO:0000313" key="2">
    <source>
        <dbReference type="Proteomes" id="UP000054404"/>
    </source>
</evidence>
<name>A0A0W1KH19_9ACTO</name>
<evidence type="ECO:0008006" key="3">
    <source>
        <dbReference type="Google" id="ProtNLM"/>
    </source>
</evidence>
<comment type="caution">
    <text evidence="1">The sequence shown here is derived from an EMBL/GenBank/DDBJ whole genome shotgun (WGS) entry which is preliminary data.</text>
</comment>
<dbReference type="PATRIC" id="fig|59561.3.peg.1766"/>
<evidence type="ECO:0000313" key="1">
    <source>
        <dbReference type="EMBL" id="KTF03368.1"/>
    </source>
</evidence>
<gene>
    <name evidence="1" type="ORF">AQZ59_01779</name>
</gene>
<accession>A0A0W1KH19</accession>
<dbReference type="Proteomes" id="UP000054404">
    <property type="component" value="Unassembled WGS sequence"/>
</dbReference>
<organism evidence="1 2">
    <name type="scientific">Trueperella bernardiae</name>
    <dbReference type="NCBI Taxonomy" id="59561"/>
    <lineage>
        <taxon>Bacteria</taxon>
        <taxon>Bacillati</taxon>
        <taxon>Actinomycetota</taxon>
        <taxon>Actinomycetes</taxon>
        <taxon>Actinomycetales</taxon>
        <taxon>Actinomycetaceae</taxon>
        <taxon>Trueperella</taxon>
    </lineage>
</organism>
<keyword evidence="2" id="KW-1185">Reference proteome</keyword>
<dbReference type="AlphaFoldDB" id="A0A0W1KH19"/>